<name>A0A920CVI4_9BACL</name>
<dbReference type="Pfam" id="PF08666">
    <property type="entry name" value="SAF"/>
    <property type="match status" value="1"/>
</dbReference>
<evidence type="ECO:0000313" key="5">
    <source>
        <dbReference type="EMBL" id="GIO51474.1"/>
    </source>
</evidence>
<feature type="domain" description="SAF" evidence="4">
    <location>
        <begin position="64"/>
        <end position="125"/>
    </location>
</feature>
<feature type="compositionally biased region" description="Polar residues" evidence="2">
    <location>
        <begin position="298"/>
        <end position="313"/>
    </location>
</feature>
<protein>
    <recommendedName>
        <fullName evidence="4">SAF domain-containing protein</fullName>
    </recommendedName>
</protein>
<keyword evidence="6" id="KW-1185">Reference proteome</keyword>
<dbReference type="CDD" id="cd11614">
    <property type="entry name" value="SAF_CpaB_FlgA_like"/>
    <property type="match status" value="1"/>
</dbReference>
<dbReference type="EMBL" id="BORT01000054">
    <property type="protein sequence ID" value="GIO51474.1"/>
    <property type="molecule type" value="Genomic_DNA"/>
</dbReference>
<evidence type="ECO:0000256" key="3">
    <source>
        <dbReference type="SAM" id="Phobius"/>
    </source>
</evidence>
<dbReference type="RefSeq" id="WP_212981456.1">
    <property type="nucleotide sequence ID" value="NZ_AP025343.1"/>
</dbReference>
<reference evidence="5 6" key="1">
    <citation type="submission" date="2021-03" db="EMBL/GenBank/DDBJ databases">
        <title>Antimicrobial resistance genes in bacteria isolated from Japanese honey, and their potential for conferring macrolide and lincosamide resistance in the American foulbrood pathogen Paenibacillus larvae.</title>
        <authorList>
            <person name="Okamoto M."/>
            <person name="Kumagai M."/>
            <person name="Kanamori H."/>
            <person name="Takamatsu D."/>
        </authorList>
    </citation>
    <scope>NUCLEOTIDE SEQUENCE [LARGE SCALE GENOMIC DNA]</scope>
    <source>
        <strain evidence="5 6">J34TS1</strain>
    </source>
</reference>
<evidence type="ECO:0000313" key="6">
    <source>
        <dbReference type="Proteomes" id="UP000682811"/>
    </source>
</evidence>
<feature type="transmembrane region" description="Helical" evidence="3">
    <location>
        <begin position="12"/>
        <end position="34"/>
    </location>
</feature>
<evidence type="ECO:0000259" key="4">
    <source>
        <dbReference type="SMART" id="SM00858"/>
    </source>
</evidence>
<proteinExistence type="predicted"/>
<keyword evidence="1" id="KW-0175">Coiled coil</keyword>
<feature type="compositionally biased region" description="Polar residues" evidence="2">
    <location>
        <begin position="320"/>
        <end position="340"/>
    </location>
</feature>
<organism evidence="5 6">
    <name type="scientific">Paenibacillus azoreducens</name>
    <dbReference type="NCBI Taxonomy" id="116718"/>
    <lineage>
        <taxon>Bacteria</taxon>
        <taxon>Bacillati</taxon>
        <taxon>Bacillota</taxon>
        <taxon>Bacilli</taxon>
        <taxon>Bacillales</taxon>
        <taxon>Paenibacillaceae</taxon>
        <taxon>Paenibacillus</taxon>
    </lineage>
</organism>
<dbReference type="AlphaFoldDB" id="A0A920CVI4"/>
<feature type="region of interest" description="Disordered" evidence="2">
    <location>
        <begin position="283"/>
        <end position="340"/>
    </location>
</feature>
<sequence>MSRIRFRQKRLLIASLIGGAAVLLICVIFGYLYFNYIHNKYEKRTAEIQLKLNEAEKRLNEERVDVTVVNKDHAAGDRLREEDLQTISVPKSSVPANTLDRQSVVGKFIKIDIQANAVITEPMVFEEGITPDDLRIQEFRMIELPLKLKKEDFVDVRIKFPTGQDYIVLSKKKVEDLLTGTVWYDMNEKEILTMSSAIVDAYINNASIYALNYVDPYMQQEAVVTYPPNPKVQDLIDSDPNIVEVAKSEMERKVRAKLEQDLKSMPEEDIQKYVNGKSKDDSKAFEYHANPDQPDGAAQQNPLIDGDNLQNRGQAPDQEANPSGSTQIFNDNNVSVPIKK</sequence>
<dbReference type="Proteomes" id="UP000682811">
    <property type="component" value="Unassembled WGS sequence"/>
</dbReference>
<gene>
    <name evidence="5" type="ORF">J34TS1_62390</name>
</gene>
<evidence type="ECO:0000256" key="1">
    <source>
        <dbReference type="SAM" id="Coils"/>
    </source>
</evidence>
<keyword evidence="3" id="KW-1133">Transmembrane helix</keyword>
<dbReference type="SMART" id="SM00858">
    <property type="entry name" value="SAF"/>
    <property type="match status" value="1"/>
</dbReference>
<keyword evidence="3" id="KW-0812">Transmembrane</keyword>
<comment type="caution">
    <text evidence="5">The sequence shown here is derived from an EMBL/GenBank/DDBJ whole genome shotgun (WGS) entry which is preliminary data.</text>
</comment>
<dbReference type="InterPro" id="IPR013974">
    <property type="entry name" value="SAF"/>
</dbReference>
<accession>A0A920CVI4</accession>
<feature type="coiled-coil region" evidence="1">
    <location>
        <begin position="38"/>
        <end position="72"/>
    </location>
</feature>
<keyword evidence="3" id="KW-0472">Membrane</keyword>
<evidence type="ECO:0000256" key="2">
    <source>
        <dbReference type="SAM" id="MobiDB-lite"/>
    </source>
</evidence>